<keyword evidence="6 12" id="KW-0479">Metal-binding</keyword>
<keyword evidence="15" id="KW-1185">Reference proteome</keyword>
<dbReference type="SUPFAM" id="SSF48264">
    <property type="entry name" value="Cytochrome P450"/>
    <property type="match status" value="2"/>
</dbReference>
<accession>A0AAD9WQP9</accession>
<keyword evidence="11" id="KW-0472">Membrane</keyword>
<keyword evidence="5" id="KW-0812">Transmembrane</keyword>
<evidence type="ECO:0000256" key="11">
    <source>
        <dbReference type="ARBA" id="ARBA00023136"/>
    </source>
</evidence>
<feature type="chain" id="PRO_5042205065" description="Cytochrome P450" evidence="13">
    <location>
        <begin position="30"/>
        <end position="816"/>
    </location>
</feature>
<gene>
    <name evidence="14" type="ORF">Ddye_028009</name>
</gene>
<dbReference type="GO" id="GO:0016705">
    <property type="term" value="F:oxidoreductase activity, acting on paired donors, with incorporation or reduction of molecular oxygen"/>
    <property type="evidence" value="ECO:0007669"/>
    <property type="project" value="InterPro"/>
</dbReference>
<dbReference type="PROSITE" id="PS00086">
    <property type="entry name" value="CYTOCHROME_P450"/>
    <property type="match status" value="2"/>
</dbReference>
<dbReference type="Proteomes" id="UP001280121">
    <property type="component" value="Unassembled WGS sequence"/>
</dbReference>
<dbReference type="PRINTS" id="PR00385">
    <property type="entry name" value="P450"/>
</dbReference>
<evidence type="ECO:0000256" key="8">
    <source>
        <dbReference type="ARBA" id="ARBA00023002"/>
    </source>
</evidence>
<evidence type="ECO:0000256" key="4">
    <source>
        <dbReference type="ARBA" id="ARBA00022617"/>
    </source>
</evidence>
<comment type="cofactor">
    <cofactor evidence="1 12">
        <name>heme</name>
        <dbReference type="ChEBI" id="CHEBI:30413"/>
    </cofactor>
</comment>
<evidence type="ECO:0000256" key="12">
    <source>
        <dbReference type="PIRSR" id="PIRSR602401-1"/>
    </source>
</evidence>
<dbReference type="PRINTS" id="PR00463">
    <property type="entry name" value="EP450I"/>
</dbReference>
<evidence type="ECO:0000313" key="15">
    <source>
        <dbReference type="Proteomes" id="UP001280121"/>
    </source>
</evidence>
<feature type="binding site" description="axial binding residue" evidence="12">
    <location>
        <position position="451"/>
    </location>
    <ligand>
        <name>heme</name>
        <dbReference type="ChEBI" id="CHEBI:30413"/>
    </ligand>
    <ligandPart>
        <name>Fe</name>
        <dbReference type="ChEBI" id="CHEBI:18248"/>
    </ligandPart>
</feature>
<evidence type="ECO:0000256" key="10">
    <source>
        <dbReference type="ARBA" id="ARBA00023033"/>
    </source>
</evidence>
<dbReference type="Pfam" id="PF00067">
    <property type="entry name" value="p450"/>
    <property type="match status" value="2"/>
</dbReference>
<dbReference type="InterPro" id="IPR036396">
    <property type="entry name" value="Cyt_P450_sf"/>
</dbReference>
<evidence type="ECO:0000256" key="1">
    <source>
        <dbReference type="ARBA" id="ARBA00001971"/>
    </source>
</evidence>
<evidence type="ECO:0000313" key="14">
    <source>
        <dbReference type="EMBL" id="KAK2640214.1"/>
    </source>
</evidence>
<dbReference type="GO" id="GO:0016020">
    <property type="term" value="C:membrane"/>
    <property type="evidence" value="ECO:0007669"/>
    <property type="project" value="UniProtKB-SubCell"/>
</dbReference>
<dbReference type="InterPro" id="IPR017972">
    <property type="entry name" value="Cyt_P450_CS"/>
</dbReference>
<protein>
    <recommendedName>
        <fullName evidence="16">Cytochrome P450</fullName>
    </recommendedName>
</protein>
<dbReference type="PANTHER" id="PTHR47953">
    <property type="entry name" value="OS08G0105600 PROTEIN"/>
    <property type="match status" value="1"/>
</dbReference>
<dbReference type="InterPro" id="IPR052306">
    <property type="entry name" value="CYP450_71D"/>
</dbReference>
<dbReference type="AlphaFoldDB" id="A0AAD9WQP9"/>
<evidence type="ECO:0000256" key="9">
    <source>
        <dbReference type="ARBA" id="ARBA00023004"/>
    </source>
</evidence>
<organism evidence="14 15">
    <name type="scientific">Dipteronia dyeriana</name>
    <dbReference type="NCBI Taxonomy" id="168575"/>
    <lineage>
        <taxon>Eukaryota</taxon>
        <taxon>Viridiplantae</taxon>
        <taxon>Streptophyta</taxon>
        <taxon>Embryophyta</taxon>
        <taxon>Tracheophyta</taxon>
        <taxon>Spermatophyta</taxon>
        <taxon>Magnoliopsida</taxon>
        <taxon>eudicotyledons</taxon>
        <taxon>Gunneridae</taxon>
        <taxon>Pentapetalae</taxon>
        <taxon>rosids</taxon>
        <taxon>malvids</taxon>
        <taxon>Sapindales</taxon>
        <taxon>Sapindaceae</taxon>
        <taxon>Hippocastanoideae</taxon>
        <taxon>Acereae</taxon>
        <taxon>Dipteronia</taxon>
    </lineage>
</organism>
<dbReference type="GO" id="GO:0004497">
    <property type="term" value="F:monooxygenase activity"/>
    <property type="evidence" value="ECO:0007669"/>
    <property type="project" value="UniProtKB-KW"/>
</dbReference>
<comment type="caution">
    <text evidence="14">The sequence shown here is derived from an EMBL/GenBank/DDBJ whole genome shotgun (WGS) entry which is preliminary data.</text>
</comment>
<evidence type="ECO:0000256" key="7">
    <source>
        <dbReference type="ARBA" id="ARBA00022989"/>
    </source>
</evidence>
<proteinExistence type="inferred from homology"/>
<sequence>MELEFSSCSCLLSSLLFLFLVLNIINKRSKNNGKPTHLPPGPRKLPIIGNLHNLATSSDLPHRQLRRLAGKYGPLMHLQLGELSTVVVSSAEFAKEVMKTRDLIFASRPYNLAIDIMSYNFTDIAFSPYGEYWRQLRKICVLELLSMKRVQSFRSIREEEGSNLINWIASRAGSSINLTHKIYSLSYIVVSRTAFGKECKDQELFLSILEGSSKLAGGFSIADVFPSIEGLLHWFGGIKSQLEKMHREADQIVENIINDHKMRKTATSELGKNVKNHEDLVDVLLKVQEDGDGEFRLTTDNMKAVIWDVFTAGSETSATTTDWAMSELMKNPRIMKKAQAEVRDVFNRIGKIDETGLNEMKFLKLVIKETMRLHPPLPLLLPRECTERCEINGFEIPAKTKVLVNAWAIGRDPKYWNEPESFNPERFLDSHIDYKGNNFEYIPFGAGKRICPGMSFGLANVELPLAKMLYHFDWLLPDGMKHEDLDMTEAFGLSVRRKDDLYNKEHKSSVSFVIETTKLASGFSVADLFPSIEGLLQWISGIRPQLEKMHQESDIIIENIIGEHKKARATLDLGNKHEKSNEVLVDVLLKVQELEDSEFHLTTNNIKADVFGAGGEASATTIDWALSELMKNPSVMTKVQAEVREVFNRNKKVDETGICEMKFLKLVIKETLRLHPPGRPLLAPRVCGEKCEIKGFDIPNKTRVFVNAWAIGRDPEYWNDPESFIPERFLDSHIDYKGNDFEYIPFGTGRRICPGMSYGLANVELPLSMLLYHFDWKLPDGIKHEDLNMTETFGIVVRRQENLYLVPHRYCPSFAA</sequence>
<dbReference type="InterPro" id="IPR001128">
    <property type="entry name" value="Cyt_P450"/>
</dbReference>
<keyword evidence="10" id="KW-0503">Monooxygenase</keyword>
<dbReference type="InterPro" id="IPR002401">
    <property type="entry name" value="Cyt_P450_E_grp-I"/>
</dbReference>
<keyword evidence="4 12" id="KW-0349">Heme</keyword>
<evidence type="ECO:0000256" key="3">
    <source>
        <dbReference type="ARBA" id="ARBA00010617"/>
    </source>
</evidence>
<comment type="subcellular location">
    <subcellularLocation>
        <location evidence="2">Membrane</location>
        <topology evidence="2">Single-pass membrane protein</topology>
    </subcellularLocation>
</comment>
<feature type="signal peptide" evidence="13">
    <location>
        <begin position="1"/>
        <end position="29"/>
    </location>
</feature>
<evidence type="ECO:0000256" key="2">
    <source>
        <dbReference type="ARBA" id="ARBA00004167"/>
    </source>
</evidence>
<comment type="similarity">
    <text evidence="3">Belongs to the cytochrome P450 family.</text>
</comment>
<keyword evidence="7" id="KW-1133">Transmembrane helix</keyword>
<dbReference type="FunFam" id="1.10.630.10:FF:000008">
    <property type="entry name" value="Cytochrome P450 71D8"/>
    <property type="match status" value="2"/>
</dbReference>
<keyword evidence="13" id="KW-0732">Signal</keyword>
<evidence type="ECO:0000256" key="6">
    <source>
        <dbReference type="ARBA" id="ARBA00022723"/>
    </source>
</evidence>
<dbReference type="PANTHER" id="PTHR47953:SF19">
    <property type="entry name" value="OS06G0641600 PROTEIN"/>
    <property type="match status" value="1"/>
</dbReference>
<name>A0AAD9WQP9_9ROSI</name>
<evidence type="ECO:0000256" key="5">
    <source>
        <dbReference type="ARBA" id="ARBA00022692"/>
    </source>
</evidence>
<keyword evidence="9 12" id="KW-0408">Iron</keyword>
<evidence type="ECO:0008006" key="16">
    <source>
        <dbReference type="Google" id="ProtNLM"/>
    </source>
</evidence>
<dbReference type="EMBL" id="JANJYI010000008">
    <property type="protein sequence ID" value="KAK2640214.1"/>
    <property type="molecule type" value="Genomic_DNA"/>
</dbReference>
<evidence type="ECO:0000256" key="13">
    <source>
        <dbReference type="SAM" id="SignalP"/>
    </source>
</evidence>
<dbReference type="CDD" id="cd11072">
    <property type="entry name" value="CYP71-like"/>
    <property type="match status" value="1"/>
</dbReference>
<dbReference type="GO" id="GO:0005506">
    <property type="term" value="F:iron ion binding"/>
    <property type="evidence" value="ECO:0007669"/>
    <property type="project" value="InterPro"/>
</dbReference>
<keyword evidence="8" id="KW-0560">Oxidoreductase</keyword>
<dbReference type="GO" id="GO:0020037">
    <property type="term" value="F:heme binding"/>
    <property type="evidence" value="ECO:0007669"/>
    <property type="project" value="InterPro"/>
</dbReference>
<reference evidence="14" key="1">
    <citation type="journal article" date="2023" name="Plant J.">
        <title>Genome sequences and population genomics provide insights into the demographic history, inbreeding, and mutation load of two 'living fossil' tree species of Dipteronia.</title>
        <authorList>
            <person name="Feng Y."/>
            <person name="Comes H.P."/>
            <person name="Chen J."/>
            <person name="Zhu S."/>
            <person name="Lu R."/>
            <person name="Zhang X."/>
            <person name="Li P."/>
            <person name="Qiu J."/>
            <person name="Olsen K.M."/>
            <person name="Qiu Y."/>
        </authorList>
    </citation>
    <scope>NUCLEOTIDE SEQUENCE</scope>
    <source>
        <strain evidence="14">KIB01</strain>
    </source>
</reference>
<dbReference type="Gene3D" id="1.10.630.10">
    <property type="entry name" value="Cytochrome P450"/>
    <property type="match status" value="2"/>
</dbReference>